<sequence>MARIRADKMRALLKVYFISGSTNTAETELANVLAQAIAGGVTLFQFREKGRGACSGAGKTALGKKLQAVCQKANVPFIVNDDVALALELDADGVHIGQEDGSAAEVRRKIGDRILGVSTHNVAEAKQAIADGADYLGVGPVFATSTKADTRAVCGPEFIARLREEGIHLPIVAIGGIHAKNAVEVVAGKADGLSVITAISNAADPKAAAQQLSQVWK</sequence>
<dbReference type="HAMAP" id="MF_00097">
    <property type="entry name" value="TMP_synthase"/>
    <property type="match status" value="1"/>
</dbReference>
<reference evidence="14" key="1">
    <citation type="submission" date="2016-10" db="EMBL/GenBank/DDBJ databases">
        <authorList>
            <person name="Varghese N."/>
            <person name="Submissions S."/>
        </authorList>
    </citation>
    <scope>NUCLEOTIDE SEQUENCE [LARGE SCALE GENOMIC DNA]</scope>
    <source>
        <strain evidence="14">SP</strain>
    </source>
</reference>
<dbReference type="InterPro" id="IPR013785">
    <property type="entry name" value="Aldolase_TIM"/>
</dbReference>
<feature type="binding site" evidence="9">
    <location>
        <position position="81"/>
    </location>
    <ligand>
        <name>Mg(2+)</name>
        <dbReference type="ChEBI" id="CHEBI:18420"/>
    </ligand>
</feature>
<comment type="pathway">
    <text evidence="1 9 11">Cofactor biosynthesis; thiamine diphosphate biosynthesis; thiamine phosphate from 4-amino-2-methyl-5-diphosphomethylpyrimidine and 4-methyl-5-(2-phosphoethyl)-thiazole: step 1/1.</text>
</comment>
<comment type="cofactor">
    <cofactor evidence="9">
        <name>Mg(2+)</name>
        <dbReference type="ChEBI" id="CHEBI:18420"/>
    </cofactor>
    <text evidence="9">Binds 1 Mg(2+) ion per subunit.</text>
</comment>
<gene>
    <name evidence="9" type="primary">thiE</name>
    <name evidence="13" type="ORF">SAMN05421736_101271</name>
</gene>
<evidence type="ECO:0000256" key="8">
    <source>
        <dbReference type="ARBA" id="ARBA00047883"/>
    </source>
</evidence>
<feature type="binding site" evidence="9">
    <location>
        <position position="147"/>
    </location>
    <ligand>
        <name>4-amino-2-methyl-5-(diphosphooxymethyl)pyrimidine</name>
        <dbReference type="ChEBI" id="CHEBI:57841"/>
    </ligand>
</feature>
<evidence type="ECO:0000256" key="5">
    <source>
        <dbReference type="ARBA" id="ARBA00022977"/>
    </source>
</evidence>
<evidence type="ECO:0000256" key="6">
    <source>
        <dbReference type="ARBA" id="ARBA00047334"/>
    </source>
</evidence>
<accession>A0A1H3GSQ2</accession>
<evidence type="ECO:0000256" key="10">
    <source>
        <dbReference type="RuleBase" id="RU003826"/>
    </source>
</evidence>
<evidence type="ECO:0000256" key="7">
    <source>
        <dbReference type="ARBA" id="ARBA00047851"/>
    </source>
</evidence>
<dbReference type="GO" id="GO:0009229">
    <property type="term" value="P:thiamine diphosphate biosynthetic process"/>
    <property type="evidence" value="ECO:0007669"/>
    <property type="project" value="UniProtKB-UniRule"/>
</dbReference>
<dbReference type="Pfam" id="PF02581">
    <property type="entry name" value="TMP-TENI"/>
    <property type="match status" value="1"/>
</dbReference>
<comment type="catalytic activity">
    <reaction evidence="7 9 10">
        <text>2-(2-carboxy-4-methylthiazol-5-yl)ethyl phosphate + 4-amino-2-methyl-5-(diphosphooxymethyl)pyrimidine + 2 H(+) = thiamine phosphate + CO2 + diphosphate</text>
        <dbReference type="Rhea" id="RHEA:47848"/>
        <dbReference type="ChEBI" id="CHEBI:15378"/>
        <dbReference type="ChEBI" id="CHEBI:16526"/>
        <dbReference type="ChEBI" id="CHEBI:33019"/>
        <dbReference type="ChEBI" id="CHEBI:37575"/>
        <dbReference type="ChEBI" id="CHEBI:57841"/>
        <dbReference type="ChEBI" id="CHEBI:62890"/>
        <dbReference type="EC" id="2.5.1.3"/>
    </reaction>
</comment>
<feature type="binding site" evidence="9">
    <location>
        <begin position="196"/>
        <end position="197"/>
    </location>
    <ligand>
        <name>2-[(2R,5Z)-2-carboxy-4-methylthiazol-5(2H)-ylidene]ethyl phosphate</name>
        <dbReference type="ChEBI" id="CHEBI:62899"/>
    </ligand>
</feature>
<name>A0A1H3GSQ2_9BACI</name>
<dbReference type="CDD" id="cd00564">
    <property type="entry name" value="TMP_TenI"/>
    <property type="match status" value="1"/>
</dbReference>
<dbReference type="SUPFAM" id="SSF51391">
    <property type="entry name" value="Thiamin phosphate synthase"/>
    <property type="match status" value="1"/>
</dbReference>
<dbReference type="AlphaFoldDB" id="A0A1H3GSQ2"/>
<dbReference type="GO" id="GO:0005737">
    <property type="term" value="C:cytoplasm"/>
    <property type="evidence" value="ECO:0007669"/>
    <property type="project" value="TreeGrafter"/>
</dbReference>
<dbReference type="InterPro" id="IPR036206">
    <property type="entry name" value="ThiamineP_synth_sf"/>
</dbReference>
<evidence type="ECO:0000259" key="12">
    <source>
        <dbReference type="Pfam" id="PF02581"/>
    </source>
</evidence>
<dbReference type="GO" id="GO:0009228">
    <property type="term" value="P:thiamine biosynthetic process"/>
    <property type="evidence" value="ECO:0007669"/>
    <property type="project" value="UniProtKB-KW"/>
</dbReference>
<comment type="function">
    <text evidence="9">Condenses 4-methyl-5-(beta-hydroxyethyl)thiazole monophosphate (THZ-P) and 2-methyl-4-amino-5-hydroxymethyl pyrimidine pyrophosphate (HMP-PP) to form thiamine monophosphate (TMP).</text>
</comment>
<keyword evidence="14" id="KW-1185">Reference proteome</keyword>
<dbReference type="InterPro" id="IPR034291">
    <property type="entry name" value="TMP_synthase"/>
</dbReference>
<dbReference type="NCBIfam" id="TIGR00693">
    <property type="entry name" value="thiE"/>
    <property type="match status" value="1"/>
</dbReference>
<evidence type="ECO:0000256" key="1">
    <source>
        <dbReference type="ARBA" id="ARBA00005165"/>
    </source>
</evidence>
<feature type="binding site" evidence="9">
    <location>
        <position position="176"/>
    </location>
    <ligand>
        <name>2-[(2R,5Z)-2-carboxy-4-methylthiazol-5(2H)-ylidene]ethyl phosphate</name>
        <dbReference type="ChEBI" id="CHEBI:62899"/>
    </ligand>
</feature>
<organism evidence="13 14">
    <name type="scientific">Evansella caseinilytica</name>
    <dbReference type="NCBI Taxonomy" id="1503961"/>
    <lineage>
        <taxon>Bacteria</taxon>
        <taxon>Bacillati</taxon>
        <taxon>Bacillota</taxon>
        <taxon>Bacilli</taxon>
        <taxon>Bacillales</taxon>
        <taxon>Bacillaceae</taxon>
        <taxon>Evansella</taxon>
    </lineage>
</organism>
<evidence type="ECO:0000256" key="2">
    <source>
        <dbReference type="ARBA" id="ARBA00022679"/>
    </source>
</evidence>
<feature type="domain" description="Thiamine phosphate synthase/TenI" evidence="12">
    <location>
        <begin position="15"/>
        <end position="199"/>
    </location>
</feature>
<dbReference type="EC" id="2.5.1.3" evidence="9"/>
<dbReference type="PANTHER" id="PTHR20857:SF15">
    <property type="entry name" value="THIAMINE-PHOSPHATE SYNTHASE"/>
    <property type="match status" value="1"/>
</dbReference>
<evidence type="ECO:0000256" key="9">
    <source>
        <dbReference type="HAMAP-Rule" id="MF_00097"/>
    </source>
</evidence>
<keyword evidence="4 9" id="KW-0460">Magnesium</keyword>
<comment type="similarity">
    <text evidence="9 10">Belongs to the thiamine-phosphate synthase family.</text>
</comment>
<comment type="catalytic activity">
    <reaction evidence="8 9 10">
        <text>2-[(2R,5Z)-2-carboxy-4-methylthiazol-5(2H)-ylidene]ethyl phosphate + 4-amino-2-methyl-5-(diphosphooxymethyl)pyrimidine + 2 H(+) = thiamine phosphate + CO2 + diphosphate</text>
        <dbReference type="Rhea" id="RHEA:47844"/>
        <dbReference type="ChEBI" id="CHEBI:15378"/>
        <dbReference type="ChEBI" id="CHEBI:16526"/>
        <dbReference type="ChEBI" id="CHEBI:33019"/>
        <dbReference type="ChEBI" id="CHEBI:37575"/>
        <dbReference type="ChEBI" id="CHEBI:57841"/>
        <dbReference type="ChEBI" id="CHEBI:62899"/>
        <dbReference type="EC" id="2.5.1.3"/>
    </reaction>
</comment>
<dbReference type="Proteomes" id="UP000198935">
    <property type="component" value="Unassembled WGS sequence"/>
</dbReference>
<feature type="binding site" evidence="9">
    <location>
        <begin position="144"/>
        <end position="146"/>
    </location>
    <ligand>
        <name>2-[(2R,5Z)-2-carboxy-4-methylthiazol-5(2H)-ylidene]ethyl phosphate</name>
        <dbReference type="ChEBI" id="CHEBI:62899"/>
    </ligand>
</feature>
<evidence type="ECO:0000313" key="14">
    <source>
        <dbReference type="Proteomes" id="UP000198935"/>
    </source>
</evidence>
<protein>
    <recommendedName>
        <fullName evidence="9">Thiamine-phosphate synthase</fullName>
        <shortName evidence="9">TP synthase</shortName>
        <shortName evidence="9">TPS</shortName>
        <ecNumber evidence="9">2.5.1.3</ecNumber>
    </recommendedName>
    <alternativeName>
        <fullName evidence="9">Thiamine-phosphate pyrophosphorylase</fullName>
        <shortName evidence="9">TMP pyrophosphorylase</shortName>
        <shortName evidence="9">TMP-PPase</shortName>
    </alternativeName>
</protein>
<feature type="binding site" evidence="9">
    <location>
        <position position="118"/>
    </location>
    <ligand>
        <name>4-amino-2-methyl-5-(diphosphooxymethyl)pyrimidine</name>
        <dbReference type="ChEBI" id="CHEBI:57841"/>
    </ligand>
</feature>
<evidence type="ECO:0000313" key="13">
    <source>
        <dbReference type="EMBL" id="SDY06301.1"/>
    </source>
</evidence>
<dbReference type="UniPathway" id="UPA00060">
    <property type="reaction ID" value="UER00141"/>
</dbReference>
<keyword evidence="3 9" id="KW-0479">Metal-binding</keyword>
<evidence type="ECO:0000256" key="11">
    <source>
        <dbReference type="RuleBase" id="RU004253"/>
    </source>
</evidence>
<feature type="binding site" evidence="9">
    <location>
        <position position="100"/>
    </location>
    <ligand>
        <name>Mg(2+)</name>
        <dbReference type="ChEBI" id="CHEBI:18420"/>
    </ligand>
</feature>
<evidence type="ECO:0000256" key="4">
    <source>
        <dbReference type="ARBA" id="ARBA00022842"/>
    </source>
</evidence>
<proteinExistence type="inferred from homology"/>
<dbReference type="OrthoDB" id="9812206at2"/>
<dbReference type="Gene3D" id="3.20.20.70">
    <property type="entry name" value="Aldolase class I"/>
    <property type="match status" value="1"/>
</dbReference>
<keyword evidence="5 9" id="KW-0784">Thiamine biosynthesis</keyword>
<evidence type="ECO:0000256" key="3">
    <source>
        <dbReference type="ARBA" id="ARBA00022723"/>
    </source>
</evidence>
<dbReference type="GO" id="GO:0004789">
    <property type="term" value="F:thiamine-phosphate diphosphorylase activity"/>
    <property type="evidence" value="ECO:0007669"/>
    <property type="project" value="UniProtKB-UniRule"/>
</dbReference>
<dbReference type="PANTHER" id="PTHR20857">
    <property type="entry name" value="THIAMINE-PHOSPHATE PYROPHOSPHORYLASE"/>
    <property type="match status" value="1"/>
</dbReference>
<dbReference type="EMBL" id="FNPI01000001">
    <property type="protein sequence ID" value="SDY06301.1"/>
    <property type="molecule type" value="Genomic_DNA"/>
</dbReference>
<keyword evidence="2 9" id="KW-0808">Transferase</keyword>
<feature type="binding site" evidence="9">
    <location>
        <position position="80"/>
    </location>
    <ligand>
        <name>4-amino-2-methyl-5-(diphosphooxymethyl)pyrimidine</name>
        <dbReference type="ChEBI" id="CHEBI:57841"/>
    </ligand>
</feature>
<dbReference type="FunFam" id="3.20.20.70:FF:000096">
    <property type="entry name" value="Thiamine-phosphate synthase"/>
    <property type="match status" value="1"/>
</dbReference>
<feature type="binding site" evidence="9">
    <location>
        <begin position="45"/>
        <end position="49"/>
    </location>
    <ligand>
        <name>4-amino-2-methyl-5-(diphosphooxymethyl)pyrimidine</name>
        <dbReference type="ChEBI" id="CHEBI:57841"/>
    </ligand>
</feature>
<dbReference type="GO" id="GO:0000287">
    <property type="term" value="F:magnesium ion binding"/>
    <property type="evidence" value="ECO:0007669"/>
    <property type="project" value="UniProtKB-UniRule"/>
</dbReference>
<dbReference type="InterPro" id="IPR022998">
    <property type="entry name" value="ThiamineP_synth_TenI"/>
</dbReference>
<comment type="catalytic activity">
    <reaction evidence="6 9 10">
        <text>4-methyl-5-(2-phosphooxyethyl)-thiazole + 4-amino-2-methyl-5-(diphosphooxymethyl)pyrimidine + H(+) = thiamine phosphate + diphosphate</text>
        <dbReference type="Rhea" id="RHEA:22328"/>
        <dbReference type="ChEBI" id="CHEBI:15378"/>
        <dbReference type="ChEBI" id="CHEBI:33019"/>
        <dbReference type="ChEBI" id="CHEBI:37575"/>
        <dbReference type="ChEBI" id="CHEBI:57841"/>
        <dbReference type="ChEBI" id="CHEBI:58296"/>
        <dbReference type="EC" id="2.5.1.3"/>
    </reaction>
</comment>
<dbReference type="STRING" id="1503961.SAMN05421736_101271"/>